<protein>
    <recommendedName>
        <fullName evidence="2">Pseudouridine synthase RsuA/RluA-like domain-containing protein</fullName>
    </recommendedName>
</protein>
<dbReference type="SUPFAM" id="SSF55120">
    <property type="entry name" value="Pseudouridine synthase"/>
    <property type="match status" value="1"/>
</dbReference>
<dbReference type="GO" id="GO:0000963">
    <property type="term" value="P:mitochondrial RNA processing"/>
    <property type="evidence" value="ECO:0007669"/>
    <property type="project" value="TreeGrafter"/>
</dbReference>
<dbReference type="PANTHER" id="PTHR21228:SF40">
    <property type="entry name" value="LD45607P"/>
    <property type="match status" value="1"/>
</dbReference>
<dbReference type="GO" id="GO:0044528">
    <property type="term" value="P:regulation of mitochondrial mRNA stability"/>
    <property type="evidence" value="ECO:0007669"/>
    <property type="project" value="TreeGrafter"/>
</dbReference>
<dbReference type="CDD" id="cd02869">
    <property type="entry name" value="PseudoU_synth_RluA_like"/>
    <property type="match status" value="1"/>
</dbReference>
<comment type="caution">
    <text evidence="3">The sequence shown here is derived from an EMBL/GenBank/DDBJ whole genome shotgun (WGS) entry which is preliminary data.</text>
</comment>
<evidence type="ECO:0000313" key="3">
    <source>
        <dbReference type="EMBL" id="CAE8662178.1"/>
    </source>
</evidence>
<sequence>MKIADFGILDVAKLTWSLATLGFSRPHALHMLADKAVKDVGFAPRSAANLAWSFAKLGVLDDQLLSAVCASVEAEVANYKPQELSNVLWAFATLRVCGNSRAAEVAAAAAVARAEELEPQGLANVAWSLAILHLGNGERLSRLLRRAVLLKEALKPQEVASLSWAFAKSMSQGTEGGRDGSGYEVELVCSLLSAVGEFALFGPQELSNVAWAMAKVTSSADMEVSEGWWQQVALHSTALASDFSPQGISNLAWAFASVGVESEALFSALSDAASQSLHNFGPQELSNLLWAFASFGKGDAADIFWSQAARATISLLEQTNLQDQSNLAWAFAVLGSTDPYLFEALGCAFQATLSRQAAAGGKCLTEEQALDVLGFIWALGFAGQLPAAVLESARQALAETGLALDSHSQGRHGLQPVTLTNSDNDNNNNDRNNYNAKNNSNKNSLPSDEGEPNVALDLATMLVVHKPAGWEVDTRLGSEQRQGLHKAEPGDPQLVGVDFHANGPQLVGFLQALWPARRWPILSDVRNRFGFQHRLDVPGSGLLLAAKTYAAYYDLRLQLCCGHLVRDYCVLWHGWATPSRQKIRAPVQKLAGERARPGLVSSRGRASETWLRVLAHLLGPGGAALSLVGIRIATGRRHQIRIHSAHVGHPTVCDGRYTATSTFLQDRQWCNHNFLHRYRLAFLDDSGARCEAVAHLPGPLQDALGNVRARDRT</sequence>
<dbReference type="GO" id="GO:0005759">
    <property type="term" value="C:mitochondrial matrix"/>
    <property type="evidence" value="ECO:0007669"/>
    <property type="project" value="TreeGrafter"/>
</dbReference>
<dbReference type="PANTHER" id="PTHR21228">
    <property type="entry name" value="FAST LEU-RICH DOMAIN-CONTAINING"/>
    <property type="match status" value="1"/>
</dbReference>
<dbReference type="Pfam" id="PF00849">
    <property type="entry name" value="PseudoU_synth_2"/>
    <property type="match status" value="1"/>
</dbReference>
<dbReference type="Gene3D" id="3.30.2350.10">
    <property type="entry name" value="Pseudouridine synthase"/>
    <property type="match status" value="1"/>
</dbReference>
<dbReference type="InterPro" id="IPR020103">
    <property type="entry name" value="PsdUridine_synth_cat_dom_sf"/>
</dbReference>
<gene>
    <name evidence="3" type="ORF">PGLA2088_LOCUS14758</name>
</gene>
<proteinExistence type="predicted"/>
<feature type="region of interest" description="Disordered" evidence="1">
    <location>
        <begin position="407"/>
        <end position="451"/>
    </location>
</feature>
<name>A0A813J456_POLGL</name>
<dbReference type="GO" id="GO:0035770">
    <property type="term" value="C:ribonucleoprotein granule"/>
    <property type="evidence" value="ECO:0007669"/>
    <property type="project" value="TreeGrafter"/>
</dbReference>
<feature type="compositionally biased region" description="Low complexity" evidence="1">
    <location>
        <begin position="421"/>
        <end position="444"/>
    </location>
</feature>
<dbReference type="AlphaFoldDB" id="A0A813J456"/>
<evidence type="ECO:0000313" key="4">
    <source>
        <dbReference type="Proteomes" id="UP000626109"/>
    </source>
</evidence>
<evidence type="ECO:0000259" key="2">
    <source>
        <dbReference type="Pfam" id="PF00849"/>
    </source>
</evidence>
<dbReference type="GO" id="GO:0001522">
    <property type="term" value="P:pseudouridine synthesis"/>
    <property type="evidence" value="ECO:0007669"/>
    <property type="project" value="InterPro"/>
</dbReference>
<dbReference type="GO" id="GO:0009982">
    <property type="term" value="F:pseudouridine synthase activity"/>
    <property type="evidence" value="ECO:0007669"/>
    <property type="project" value="InterPro"/>
</dbReference>
<dbReference type="InterPro" id="IPR050870">
    <property type="entry name" value="FAST_kinase"/>
</dbReference>
<accession>A0A813J456</accession>
<organism evidence="3 4">
    <name type="scientific">Polarella glacialis</name>
    <name type="common">Dinoflagellate</name>
    <dbReference type="NCBI Taxonomy" id="89957"/>
    <lineage>
        <taxon>Eukaryota</taxon>
        <taxon>Sar</taxon>
        <taxon>Alveolata</taxon>
        <taxon>Dinophyceae</taxon>
        <taxon>Suessiales</taxon>
        <taxon>Suessiaceae</taxon>
        <taxon>Polarella</taxon>
    </lineage>
</organism>
<dbReference type="Proteomes" id="UP000626109">
    <property type="component" value="Unassembled WGS sequence"/>
</dbReference>
<feature type="domain" description="Pseudouridine synthase RsuA/RluA-like" evidence="2">
    <location>
        <begin position="522"/>
        <end position="646"/>
    </location>
</feature>
<evidence type="ECO:0000256" key="1">
    <source>
        <dbReference type="SAM" id="MobiDB-lite"/>
    </source>
</evidence>
<reference evidence="3" key="1">
    <citation type="submission" date="2021-02" db="EMBL/GenBank/DDBJ databases">
        <authorList>
            <person name="Dougan E. K."/>
            <person name="Rhodes N."/>
            <person name="Thang M."/>
            <person name="Chan C."/>
        </authorList>
    </citation>
    <scope>NUCLEOTIDE SEQUENCE</scope>
</reference>
<dbReference type="InterPro" id="IPR006145">
    <property type="entry name" value="PsdUridine_synth_RsuA/RluA"/>
</dbReference>
<dbReference type="EMBL" id="CAJNNW010017998">
    <property type="protein sequence ID" value="CAE8662178.1"/>
    <property type="molecule type" value="Genomic_DNA"/>
</dbReference>
<dbReference type="GO" id="GO:0003723">
    <property type="term" value="F:RNA binding"/>
    <property type="evidence" value="ECO:0007669"/>
    <property type="project" value="InterPro"/>
</dbReference>